<proteinExistence type="predicted"/>
<gene>
    <name evidence="1" type="ORF">Cantr_06456</name>
</gene>
<dbReference type="Proteomes" id="UP000253472">
    <property type="component" value="Unassembled WGS sequence"/>
</dbReference>
<dbReference type="AlphaFoldDB" id="A0A367XWS5"/>
<sequence length="352" mass="41052">MPITLLDIPDEVITYIVECLPQRQRIVVELLDVLELRNYALQLLYQTIVITKTKREYDPVEVARSFTGDYEFIRRHLTPFIDCDQFVAMINEERASFVKNITFRDPYVLLPLHEAHPESLEHVIITFSFSRSLEYRIDLDIKLFLDQFMKLPYNIVAIDQFGGFVVQLSGKRRTELDSPKQEVLRIKQLEGFENLTSLELESDILDTSLGDTPRTLKHLKCDILMLQDPNTFKLDFPAGLESLHTNCKAVPGGPTRGYTDLKHSQNLKKFTTYQGTHFKLPRNLREFDAPGIPDMVKLIRECPFLTALKCSDEDVQRDRLDDSFNLPRELKALGMRDQFYFNLQIFRLTQKR</sequence>
<evidence type="ECO:0000313" key="1">
    <source>
        <dbReference type="EMBL" id="RCK58034.1"/>
    </source>
</evidence>
<dbReference type="EMBL" id="QLNQ01000028">
    <property type="protein sequence ID" value="RCK58034.1"/>
    <property type="molecule type" value="Genomic_DNA"/>
</dbReference>
<comment type="caution">
    <text evidence="1">The sequence shown here is derived from an EMBL/GenBank/DDBJ whole genome shotgun (WGS) entry which is preliminary data.</text>
</comment>
<reference evidence="1 2" key="1">
    <citation type="submission" date="2018-06" db="EMBL/GenBank/DDBJ databases">
        <title>Whole genome sequencing of Candida tropicalis (genome annotated by CSBL at Korea University).</title>
        <authorList>
            <person name="Ahn J."/>
        </authorList>
    </citation>
    <scope>NUCLEOTIDE SEQUENCE [LARGE SCALE GENOMIC DNA]</scope>
    <source>
        <strain evidence="1 2">ATCC 20962</strain>
    </source>
</reference>
<keyword evidence="2" id="KW-1185">Reference proteome</keyword>
<accession>A0A367XWS5</accession>
<evidence type="ECO:0008006" key="3">
    <source>
        <dbReference type="Google" id="ProtNLM"/>
    </source>
</evidence>
<name>A0A367XWS5_9ASCO</name>
<dbReference type="OrthoDB" id="4019115at2759"/>
<organism evidence="1 2">
    <name type="scientific">Candida viswanathii</name>
    <dbReference type="NCBI Taxonomy" id="5486"/>
    <lineage>
        <taxon>Eukaryota</taxon>
        <taxon>Fungi</taxon>
        <taxon>Dikarya</taxon>
        <taxon>Ascomycota</taxon>
        <taxon>Saccharomycotina</taxon>
        <taxon>Pichiomycetes</taxon>
        <taxon>Debaryomycetaceae</taxon>
        <taxon>Candida/Lodderomyces clade</taxon>
        <taxon>Candida</taxon>
    </lineage>
</organism>
<evidence type="ECO:0000313" key="2">
    <source>
        <dbReference type="Proteomes" id="UP000253472"/>
    </source>
</evidence>
<protein>
    <recommendedName>
        <fullName evidence="3">F-box domain-containing protein</fullName>
    </recommendedName>
</protein>